<accession>M1AQH2</accession>
<feature type="region of interest" description="Disordered" evidence="2">
    <location>
        <begin position="1"/>
        <end position="123"/>
    </location>
</feature>
<feature type="compositionally biased region" description="Basic and acidic residues" evidence="2">
    <location>
        <begin position="102"/>
        <end position="123"/>
    </location>
</feature>
<dbReference type="GO" id="GO:0006893">
    <property type="term" value="P:Golgi to plasma membrane transport"/>
    <property type="evidence" value="ECO:0007669"/>
    <property type="project" value="UniProtKB-UniRule"/>
</dbReference>
<proteinExistence type="inferred from homology"/>
<dbReference type="AlphaFoldDB" id="M1AQH2"/>
<feature type="region of interest" description="Disordered" evidence="2">
    <location>
        <begin position="187"/>
        <end position="207"/>
    </location>
</feature>
<reference evidence="4" key="1">
    <citation type="journal article" date="2011" name="Nature">
        <title>Genome sequence and analysis of the tuber crop potato.</title>
        <authorList>
            <consortium name="The Potato Genome Sequencing Consortium"/>
        </authorList>
    </citation>
    <scope>NUCLEOTIDE SEQUENCE [LARGE SCALE GENOMIC DNA]</scope>
    <source>
        <strain evidence="4">cv. DM1-3 516 R44</strain>
    </source>
</reference>
<name>M1AQH2_SOLTU</name>
<organism evidence="3 4">
    <name type="scientific">Solanum tuberosum</name>
    <name type="common">Potato</name>
    <dbReference type="NCBI Taxonomy" id="4113"/>
    <lineage>
        <taxon>Eukaryota</taxon>
        <taxon>Viridiplantae</taxon>
        <taxon>Streptophyta</taxon>
        <taxon>Embryophyta</taxon>
        <taxon>Tracheophyta</taxon>
        <taxon>Spermatophyta</taxon>
        <taxon>Magnoliopsida</taxon>
        <taxon>eudicotyledons</taxon>
        <taxon>Gunneridae</taxon>
        <taxon>Pentapetalae</taxon>
        <taxon>asterids</taxon>
        <taxon>lamiids</taxon>
        <taxon>Solanales</taxon>
        <taxon>Solanaceae</taxon>
        <taxon>Solanoideae</taxon>
        <taxon>Solaneae</taxon>
        <taxon>Solanum</taxon>
    </lineage>
</organism>
<keyword evidence="4" id="KW-1185">Reference proteome</keyword>
<dbReference type="Proteomes" id="UP000011115">
    <property type="component" value="Unassembled WGS sequence"/>
</dbReference>
<feature type="compositionally biased region" description="Basic and acidic residues" evidence="2">
    <location>
        <begin position="81"/>
        <end position="93"/>
    </location>
</feature>
<dbReference type="InterPro" id="IPR029175">
    <property type="entry name" value="EXOC2/Sec5"/>
</dbReference>
<dbReference type="OMA" id="HVRDMRE"/>
<evidence type="ECO:0000313" key="4">
    <source>
        <dbReference type="Proteomes" id="UP000011115"/>
    </source>
</evidence>
<dbReference type="GO" id="GO:0015031">
    <property type="term" value="P:protein transport"/>
    <property type="evidence" value="ECO:0007669"/>
    <property type="project" value="UniProtKB-KW"/>
</dbReference>
<comment type="subunit">
    <text evidence="1">Component of the exocyst complex.</text>
</comment>
<dbReference type="EnsemblPlants" id="PGSC0003DMT400027989">
    <property type="protein sequence ID" value="PGSC0003DMT400027989"/>
    <property type="gene ID" value="PGSC0003DMG400010789"/>
</dbReference>
<dbReference type="PANTHER" id="PTHR13043:SF2">
    <property type="entry name" value="EXOCYST COMPLEX COMPONENT SEC5"/>
    <property type="match status" value="1"/>
</dbReference>
<sequence length="207" mass="23107">MSSDSDEDELLQMALQEQSTGKKPSEPPPKPKPKPNSRSVGRRAGSMDATPNRKVQQKHRKGVDEEEDDSDLEILSISSGDEDHASSKKESKGASKRRAPKAGKDDDEHWQGGEPDCWKRVDEDELRRHVRDMREARAIPATQIKAEEEKMALAKKALQSLQSFPRGMECIDPLRLGIVDNRTLRMISEHSSSSPTIGELDPKTRGT</sequence>
<feature type="compositionally biased region" description="Acidic residues" evidence="2">
    <location>
        <begin position="1"/>
        <end position="10"/>
    </location>
</feature>
<keyword evidence="1" id="KW-0813">Transport</keyword>
<keyword evidence="1" id="KW-0653">Protein transport</keyword>
<dbReference type="PaxDb" id="4113-PGSC0003DMT400027989"/>
<dbReference type="GO" id="GO:0006887">
    <property type="term" value="P:exocytosis"/>
    <property type="evidence" value="ECO:0007669"/>
    <property type="project" value="UniProtKB-KW"/>
</dbReference>
<dbReference type="InParanoid" id="M1AQH2"/>
<dbReference type="GO" id="GO:0000145">
    <property type="term" value="C:exocyst"/>
    <property type="evidence" value="ECO:0007669"/>
    <property type="project" value="UniProtKB-UniRule"/>
</dbReference>
<comment type="function">
    <text evidence="1">Component of the exocyst complex involved in the docking of exocytic vesicles with fusion sites on the plasma membrane.</text>
</comment>
<dbReference type="Gramene" id="PGSC0003DMT400027989">
    <property type="protein sequence ID" value="PGSC0003DMT400027989"/>
    <property type="gene ID" value="PGSC0003DMG400010789"/>
</dbReference>
<evidence type="ECO:0000256" key="2">
    <source>
        <dbReference type="SAM" id="MobiDB-lite"/>
    </source>
</evidence>
<dbReference type="eggNOG" id="KOG2347">
    <property type="taxonomic scope" value="Eukaryota"/>
</dbReference>
<dbReference type="HOGENOM" id="CLU_1436384_0_0_1"/>
<evidence type="ECO:0000313" key="3">
    <source>
        <dbReference type="EnsemblPlants" id="PGSC0003DMT400027989"/>
    </source>
</evidence>
<comment type="similarity">
    <text evidence="1">Belongs to the SEC5 family.</text>
</comment>
<protein>
    <recommendedName>
        <fullName evidence="1">Exocyst complex component SEC5</fullName>
    </recommendedName>
</protein>
<evidence type="ECO:0000256" key="1">
    <source>
        <dbReference type="RuleBase" id="RU365069"/>
    </source>
</evidence>
<dbReference type="PANTHER" id="PTHR13043">
    <property type="entry name" value="EXOCYST COMPLEX COMPONENT SEC5"/>
    <property type="match status" value="1"/>
</dbReference>
<dbReference type="STRING" id="4113.M1AQH2"/>
<keyword evidence="1" id="KW-0268">Exocytosis</keyword>
<reference evidence="3" key="2">
    <citation type="submission" date="2015-06" db="UniProtKB">
        <authorList>
            <consortium name="EnsemblPlants"/>
        </authorList>
    </citation>
    <scope>IDENTIFICATION</scope>
    <source>
        <strain evidence="3">DM1-3 516 R44</strain>
    </source>
</reference>